<feature type="non-terminal residue" evidence="1">
    <location>
        <position position="1"/>
    </location>
</feature>
<sequence>NTTLLPPPESTAPVLLCCLFARVAPPSPVPSSPVQICRRHSIASCRLRSSPGYRLSSLHRASLTPLPLVTVCSFYT</sequence>
<proteinExistence type="predicted"/>
<accession>A0ABU6XV18</accession>
<protein>
    <submittedName>
        <fullName evidence="1">Uncharacterized protein</fullName>
    </submittedName>
</protein>
<name>A0ABU6XV18_9FABA</name>
<evidence type="ECO:0000313" key="1">
    <source>
        <dbReference type="EMBL" id="MED6200999.1"/>
    </source>
</evidence>
<dbReference type="Proteomes" id="UP001341840">
    <property type="component" value="Unassembled WGS sequence"/>
</dbReference>
<organism evidence="1 2">
    <name type="scientific">Stylosanthes scabra</name>
    <dbReference type="NCBI Taxonomy" id="79078"/>
    <lineage>
        <taxon>Eukaryota</taxon>
        <taxon>Viridiplantae</taxon>
        <taxon>Streptophyta</taxon>
        <taxon>Embryophyta</taxon>
        <taxon>Tracheophyta</taxon>
        <taxon>Spermatophyta</taxon>
        <taxon>Magnoliopsida</taxon>
        <taxon>eudicotyledons</taxon>
        <taxon>Gunneridae</taxon>
        <taxon>Pentapetalae</taxon>
        <taxon>rosids</taxon>
        <taxon>fabids</taxon>
        <taxon>Fabales</taxon>
        <taxon>Fabaceae</taxon>
        <taxon>Papilionoideae</taxon>
        <taxon>50 kb inversion clade</taxon>
        <taxon>dalbergioids sensu lato</taxon>
        <taxon>Dalbergieae</taxon>
        <taxon>Pterocarpus clade</taxon>
        <taxon>Stylosanthes</taxon>
    </lineage>
</organism>
<reference evidence="1 2" key="1">
    <citation type="journal article" date="2023" name="Plants (Basel)">
        <title>Bridging the Gap: Combining Genomics and Transcriptomics Approaches to Understand Stylosanthes scabra, an Orphan Legume from the Brazilian Caatinga.</title>
        <authorList>
            <person name="Ferreira-Neto J.R.C."/>
            <person name="da Silva M.D."/>
            <person name="Binneck E."/>
            <person name="de Melo N.F."/>
            <person name="da Silva R.H."/>
            <person name="de Melo A.L.T.M."/>
            <person name="Pandolfi V."/>
            <person name="Bustamante F.O."/>
            <person name="Brasileiro-Vidal A.C."/>
            <person name="Benko-Iseppon A.M."/>
        </authorList>
    </citation>
    <scope>NUCLEOTIDE SEQUENCE [LARGE SCALE GENOMIC DNA]</scope>
    <source>
        <tissue evidence="1">Leaves</tissue>
    </source>
</reference>
<keyword evidence="2" id="KW-1185">Reference proteome</keyword>
<dbReference type="EMBL" id="JASCZI010213214">
    <property type="protein sequence ID" value="MED6200999.1"/>
    <property type="molecule type" value="Genomic_DNA"/>
</dbReference>
<evidence type="ECO:0000313" key="2">
    <source>
        <dbReference type="Proteomes" id="UP001341840"/>
    </source>
</evidence>
<gene>
    <name evidence="1" type="ORF">PIB30_090669</name>
</gene>
<comment type="caution">
    <text evidence="1">The sequence shown here is derived from an EMBL/GenBank/DDBJ whole genome shotgun (WGS) entry which is preliminary data.</text>
</comment>